<feature type="transmembrane region" description="Helical" evidence="1">
    <location>
        <begin position="80"/>
        <end position="102"/>
    </location>
</feature>
<reference evidence="2 3" key="1">
    <citation type="submission" date="2021-04" db="EMBL/GenBank/DDBJ databases">
        <authorList>
            <person name="De Guttry C."/>
            <person name="Zahm M."/>
            <person name="Klopp C."/>
            <person name="Cabau C."/>
            <person name="Louis A."/>
            <person name="Berthelot C."/>
            <person name="Parey E."/>
            <person name="Roest Crollius H."/>
            <person name="Montfort J."/>
            <person name="Robinson-Rechavi M."/>
            <person name="Bucao C."/>
            <person name="Bouchez O."/>
            <person name="Gislard M."/>
            <person name="Lluch J."/>
            <person name="Milhes M."/>
            <person name="Lampietro C."/>
            <person name="Lopez Roques C."/>
            <person name="Donnadieu C."/>
            <person name="Braasch I."/>
            <person name="Desvignes T."/>
            <person name="Postlethwait J."/>
            <person name="Bobe J."/>
            <person name="Wedekind C."/>
            <person name="Guiguen Y."/>
        </authorList>
    </citation>
    <scope>NUCLEOTIDE SEQUENCE [LARGE SCALE GENOMIC DNA]</scope>
    <source>
        <strain evidence="2">Cs_M1</strain>
        <tissue evidence="2">Blood</tissue>
    </source>
</reference>
<keyword evidence="3" id="KW-1185">Reference proteome</keyword>
<evidence type="ECO:0000313" key="2">
    <source>
        <dbReference type="EMBL" id="KAK6316462.1"/>
    </source>
</evidence>
<evidence type="ECO:0000256" key="1">
    <source>
        <dbReference type="SAM" id="Phobius"/>
    </source>
</evidence>
<comment type="caution">
    <text evidence="2">The sequence shown here is derived from an EMBL/GenBank/DDBJ whole genome shotgun (WGS) entry which is preliminary data.</text>
</comment>
<gene>
    <name evidence="2" type="ORF">J4Q44_G00139860</name>
</gene>
<dbReference type="Proteomes" id="UP001356427">
    <property type="component" value="Unassembled WGS sequence"/>
</dbReference>
<sequence>MYYFFYFLLLTYFFFYIYIYLSDLAVRMVADHVCEKWLATALWCQNVCSVYGMMILFLLTRSNVYFFGQAQVNSTPIGNVIVTSLLFTSFQFSFLVFIWLILVQ</sequence>
<accession>A0AAN8R7H6</accession>
<name>A0AAN8R7H6_9TELE</name>
<dbReference type="EMBL" id="JAGTTL010000011">
    <property type="protein sequence ID" value="KAK6316462.1"/>
    <property type="molecule type" value="Genomic_DNA"/>
</dbReference>
<feature type="transmembrane region" description="Helical" evidence="1">
    <location>
        <begin position="6"/>
        <end position="26"/>
    </location>
</feature>
<organism evidence="2 3">
    <name type="scientific">Coregonus suidteri</name>
    <dbReference type="NCBI Taxonomy" id="861788"/>
    <lineage>
        <taxon>Eukaryota</taxon>
        <taxon>Metazoa</taxon>
        <taxon>Chordata</taxon>
        <taxon>Craniata</taxon>
        <taxon>Vertebrata</taxon>
        <taxon>Euteleostomi</taxon>
        <taxon>Actinopterygii</taxon>
        <taxon>Neopterygii</taxon>
        <taxon>Teleostei</taxon>
        <taxon>Protacanthopterygii</taxon>
        <taxon>Salmoniformes</taxon>
        <taxon>Salmonidae</taxon>
        <taxon>Coregoninae</taxon>
        <taxon>Coregonus</taxon>
    </lineage>
</organism>
<keyword evidence="1" id="KW-1133">Transmembrane helix</keyword>
<proteinExistence type="predicted"/>
<keyword evidence="1" id="KW-0472">Membrane</keyword>
<feature type="transmembrane region" description="Helical" evidence="1">
    <location>
        <begin position="38"/>
        <end position="60"/>
    </location>
</feature>
<keyword evidence="1" id="KW-0812">Transmembrane</keyword>
<protein>
    <submittedName>
        <fullName evidence="2">Uncharacterized protein</fullName>
    </submittedName>
</protein>
<dbReference type="AlphaFoldDB" id="A0AAN8R7H6"/>
<evidence type="ECO:0000313" key="3">
    <source>
        <dbReference type="Proteomes" id="UP001356427"/>
    </source>
</evidence>